<dbReference type="AlphaFoldDB" id="A0A0F9DVE6"/>
<evidence type="ECO:0000313" key="1">
    <source>
        <dbReference type="EMBL" id="KKL65803.1"/>
    </source>
</evidence>
<organism evidence="1">
    <name type="scientific">marine sediment metagenome</name>
    <dbReference type="NCBI Taxonomy" id="412755"/>
    <lineage>
        <taxon>unclassified sequences</taxon>
        <taxon>metagenomes</taxon>
        <taxon>ecological metagenomes</taxon>
    </lineage>
</organism>
<name>A0A0F9DVE6_9ZZZZ</name>
<reference evidence="1" key="1">
    <citation type="journal article" date="2015" name="Nature">
        <title>Complex archaea that bridge the gap between prokaryotes and eukaryotes.</title>
        <authorList>
            <person name="Spang A."/>
            <person name="Saw J.H."/>
            <person name="Jorgensen S.L."/>
            <person name="Zaremba-Niedzwiedzka K."/>
            <person name="Martijn J."/>
            <person name="Lind A.E."/>
            <person name="van Eijk R."/>
            <person name="Schleper C."/>
            <person name="Guy L."/>
            <person name="Ettema T.J."/>
        </authorList>
    </citation>
    <scope>NUCLEOTIDE SEQUENCE</scope>
</reference>
<accession>A0A0F9DVE6</accession>
<dbReference type="EMBL" id="LAZR01027415">
    <property type="protein sequence ID" value="KKL65803.1"/>
    <property type="molecule type" value="Genomic_DNA"/>
</dbReference>
<protein>
    <submittedName>
        <fullName evidence="1">Uncharacterized protein</fullName>
    </submittedName>
</protein>
<proteinExistence type="predicted"/>
<gene>
    <name evidence="1" type="ORF">LCGC14_2151310</name>
</gene>
<comment type="caution">
    <text evidence="1">The sequence shown here is derived from an EMBL/GenBank/DDBJ whole genome shotgun (WGS) entry which is preliminary data.</text>
</comment>
<sequence length="83" mass="9067">MGMSEWIALGVAVLSLVGATGRVTAKLGAVSAKVEMLGERLDAMTGSIHRLFELWDSRPCERNTASLSQLHKRVESVEERLGR</sequence>